<evidence type="ECO:0000313" key="3">
    <source>
        <dbReference type="Proteomes" id="UP001283341"/>
    </source>
</evidence>
<comment type="caution">
    <text evidence="2">The sequence shown here is derived from an EMBL/GenBank/DDBJ whole genome shotgun (WGS) entry which is preliminary data.</text>
</comment>
<sequence>MPSIHPLHRVKLLFLFLACSSSLTTLKSIATTKSSNQSLHHPTWPHRTNRHRHWAARLSFCTSDSYLVTCAFYEEFWF</sequence>
<protein>
    <recommendedName>
        <fullName evidence="4">Secreted protein</fullName>
    </recommendedName>
</protein>
<evidence type="ECO:0000256" key="1">
    <source>
        <dbReference type="SAM" id="SignalP"/>
    </source>
</evidence>
<keyword evidence="3" id="KW-1185">Reference proteome</keyword>
<gene>
    <name evidence="2" type="ORF">B0H66DRAFT_567789</name>
</gene>
<keyword evidence="1" id="KW-0732">Signal</keyword>
<reference evidence="2" key="1">
    <citation type="journal article" date="2023" name="Mol. Phylogenet. Evol.">
        <title>Genome-scale phylogeny and comparative genomics of the fungal order Sordariales.</title>
        <authorList>
            <person name="Hensen N."/>
            <person name="Bonometti L."/>
            <person name="Westerberg I."/>
            <person name="Brannstrom I.O."/>
            <person name="Guillou S."/>
            <person name="Cros-Aarteil S."/>
            <person name="Calhoun S."/>
            <person name="Haridas S."/>
            <person name="Kuo A."/>
            <person name="Mondo S."/>
            <person name="Pangilinan J."/>
            <person name="Riley R."/>
            <person name="LaButti K."/>
            <person name="Andreopoulos B."/>
            <person name="Lipzen A."/>
            <person name="Chen C."/>
            <person name="Yan M."/>
            <person name="Daum C."/>
            <person name="Ng V."/>
            <person name="Clum A."/>
            <person name="Steindorff A."/>
            <person name="Ohm R.A."/>
            <person name="Martin F."/>
            <person name="Silar P."/>
            <person name="Natvig D.O."/>
            <person name="Lalanne C."/>
            <person name="Gautier V."/>
            <person name="Ament-Velasquez S.L."/>
            <person name="Kruys A."/>
            <person name="Hutchinson M.I."/>
            <person name="Powell A.J."/>
            <person name="Barry K."/>
            <person name="Miller A.N."/>
            <person name="Grigoriev I.V."/>
            <person name="Debuchy R."/>
            <person name="Gladieux P."/>
            <person name="Hiltunen Thoren M."/>
            <person name="Johannesson H."/>
        </authorList>
    </citation>
    <scope>NUCLEOTIDE SEQUENCE</scope>
    <source>
        <strain evidence="2">CBS 118394</strain>
    </source>
</reference>
<dbReference type="Proteomes" id="UP001283341">
    <property type="component" value="Unassembled WGS sequence"/>
</dbReference>
<dbReference type="EMBL" id="JAUEDM010000007">
    <property type="protein sequence ID" value="KAK3314125.1"/>
    <property type="molecule type" value="Genomic_DNA"/>
</dbReference>
<proteinExistence type="predicted"/>
<dbReference type="AlphaFoldDB" id="A0AAE0HWC2"/>
<reference evidence="2" key="2">
    <citation type="submission" date="2023-06" db="EMBL/GenBank/DDBJ databases">
        <authorList>
            <consortium name="Lawrence Berkeley National Laboratory"/>
            <person name="Haridas S."/>
            <person name="Hensen N."/>
            <person name="Bonometti L."/>
            <person name="Westerberg I."/>
            <person name="Brannstrom I.O."/>
            <person name="Guillou S."/>
            <person name="Cros-Aarteil S."/>
            <person name="Calhoun S."/>
            <person name="Kuo A."/>
            <person name="Mondo S."/>
            <person name="Pangilinan J."/>
            <person name="Riley R."/>
            <person name="Labutti K."/>
            <person name="Andreopoulos B."/>
            <person name="Lipzen A."/>
            <person name="Chen C."/>
            <person name="Yanf M."/>
            <person name="Daum C."/>
            <person name="Ng V."/>
            <person name="Clum A."/>
            <person name="Steindorff A."/>
            <person name="Ohm R."/>
            <person name="Martin F."/>
            <person name="Silar P."/>
            <person name="Natvig D."/>
            <person name="Lalanne C."/>
            <person name="Gautier V."/>
            <person name="Ament-Velasquez S.L."/>
            <person name="Kruys A."/>
            <person name="Hutchinson M.I."/>
            <person name="Powell A.J."/>
            <person name="Barry K."/>
            <person name="Miller A.N."/>
            <person name="Grigoriev I.V."/>
            <person name="Debuchy R."/>
            <person name="Gladieux P."/>
            <person name="Thoren M.H."/>
            <person name="Johannesson H."/>
        </authorList>
    </citation>
    <scope>NUCLEOTIDE SEQUENCE</scope>
    <source>
        <strain evidence="2">CBS 118394</strain>
    </source>
</reference>
<evidence type="ECO:0008006" key="4">
    <source>
        <dbReference type="Google" id="ProtNLM"/>
    </source>
</evidence>
<feature type="signal peptide" evidence="1">
    <location>
        <begin position="1"/>
        <end position="22"/>
    </location>
</feature>
<feature type="chain" id="PRO_5042150725" description="Secreted protein" evidence="1">
    <location>
        <begin position="23"/>
        <end position="78"/>
    </location>
</feature>
<organism evidence="2 3">
    <name type="scientific">Apodospora peruviana</name>
    <dbReference type="NCBI Taxonomy" id="516989"/>
    <lineage>
        <taxon>Eukaryota</taxon>
        <taxon>Fungi</taxon>
        <taxon>Dikarya</taxon>
        <taxon>Ascomycota</taxon>
        <taxon>Pezizomycotina</taxon>
        <taxon>Sordariomycetes</taxon>
        <taxon>Sordariomycetidae</taxon>
        <taxon>Sordariales</taxon>
        <taxon>Lasiosphaeriaceae</taxon>
        <taxon>Apodospora</taxon>
    </lineage>
</organism>
<evidence type="ECO:0000313" key="2">
    <source>
        <dbReference type="EMBL" id="KAK3314125.1"/>
    </source>
</evidence>
<accession>A0AAE0HWC2</accession>
<name>A0AAE0HWC2_9PEZI</name>